<dbReference type="EMBL" id="FZOT01000026">
    <property type="protein sequence ID" value="SNT33307.1"/>
    <property type="molecule type" value="Genomic_DNA"/>
</dbReference>
<keyword evidence="2" id="KW-1185">Reference proteome</keyword>
<protein>
    <submittedName>
        <fullName evidence="1">Uncharacterized protein</fullName>
    </submittedName>
</protein>
<proteinExistence type="predicted"/>
<dbReference type="Proteomes" id="UP000198284">
    <property type="component" value="Unassembled WGS sequence"/>
</dbReference>
<accession>A0A239LRH8</accession>
<organism evidence="1 2">
    <name type="scientific">Noviherbaspirillum humi</name>
    <dbReference type="NCBI Taxonomy" id="1688639"/>
    <lineage>
        <taxon>Bacteria</taxon>
        <taxon>Pseudomonadati</taxon>
        <taxon>Pseudomonadota</taxon>
        <taxon>Betaproteobacteria</taxon>
        <taxon>Burkholderiales</taxon>
        <taxon>Oxalobacteraceae</taxon>
        <taxon>Noviherbaspirillum</taxon>
    </lineage>
</organism>
<evidence type="ECO:0000313" key="2">
    <source>
        <dbReference type="Proteomes" id="UP000198284"/>
    </source>
</evidence>
<name>A0A239LRH8_9BURK</name>
<reference evidence="1 2" key="1">
    <citation type="submission" date="2017-06" db="EMBL/GenBank/DDBJ databases">
        <authorList>
            <person name="Kim H.J."/>
            <person name="Triplett B.A."/>
        </authorList>
    </citation>
    <scope>NUCLEOTIDE SEQUENCE [LARGE SCALE GENOMIC DNA]</scope>
    <source>
        <strain evidence="1 2">U15</strain>
    </source>
</reference>
<dbReference type="AlphaFoldDB" id="A0A239LRH8"/>
<gene>
    <name evidence="1" type="ORF">SAMN06265795_12614</name>
</gene>
<sequence length="334" mass="37555">MHMDKIVVSNDSDAVALLERFLNEDIDPSVVEFNGWPVYTLYLKGEKYHQSITPSLMRPLLELQKGLYKTAARVIYNDDNTNRLTDEQRGQFEYTLKVYEGSSDTNANLQDVFTGIAQSAIKKMNGKQIMIVLLAAGLLYTGHGAYEKYIDHLDKVDTNSTAVKNQEILAKSLKDQQDASLKQMQVLAAAVKQYPDVKRTQEEAQEVHFSVLKEARDADEVMVNGVPVTGAKARELTDEQRKKSEKAVFVEEFRVLAVDTTDASSTKVRVRNAKHEFWASFKDHTLDSKAINILQKHLVSRERVRLRIEGKRLGGKVQNASIIAVAPKQGEKGS</sequence>
<evidence type="ECO:0000313" key="1">
    <source>
        <dbReference type="EMBL" id="SNT33307.1"/>
    </source>
</evidence>